<dbReference type="EMBL" id="LR746496">
    <property type="protein sequence ID" value="CAA7599693.1"/>
    <property type="molecule type" value="Genomic_DNA"/>
</dbReference>
<dbReference type="InterPro" id="IPR012133">
    <property type="entry name" value="Alpha-hydoxy_acid_DH_FMN"/>
</dbReference>
<accession>A0A8S0VVK2</accession>
<dbReference type="Proteomes" id="UP001071230">
    <property type="component" value="Unassembled WGS sequence"/>
</dbReference>
<feature type="binding site" evidence="9">
    <location>
        <begin position="269"/>
        <end position="273"/>
    </location>
    <ligand>
        <name>FMN</name>
        <dbReference type="ChEBI" id="CHEBI:58210"/>
    </ligand>
</feature>
<evidence type="ECO:0000256" key="6">
    <source>
        <dbReference type="ARBA" id="ARBA00029513"/>
    </source>
</evidence>
<feature type="binding site" evidence="9">
    <location>
        <begin position="292"/>
        <end position="293"/>
    </location>
    <ligand>
        <name>FMN</name>
        <dbReference type="ChEBI" id="CHEBI:58210"/>
    </ligand>
</feature>
<evidence type="ECO:0000256" key="1">
    <source>
        <dbReference type="ARBA" id="ARBA00001917"/>
    </source>
</evidence>
<evidence type="ECO:0000256" key="5">
    <source>
        <dbReference type="ARBA" id="ARBA00024042"/>
    </source>
</evidence>
<sequence>MDLKELRQRAREKLKGCCRVCPECNGRACAGEMPGMGGIGTGAAFRHNVEALAAVHVNLRTLHGIRIDSVDTRLNLFGRELSCPILAAPMTGMAFNAGGALTEEEWAGAVVKGALAAGTLAMTGDGPDPVMYRSGLAEIGHRGGLGIPIIKPRANEEVYRYIDLAQEAGAAAVGMDIDAAGIIPMARAGQPVSPKTPGELREIIAHSALPFIVKGIMTVDEAEIAAEAGAAAIVVSNHGGRVLDHTPGSAEVLTKISAKVRDHMIVLADGGVRSGLDVLKMLALGADAVLIGRPLLIGAAGAGEEGVTLVLKTLGKELKEAMLMTGCAGLSGIKADVAAGVPAAVQLG</sequence>
<dbReference type="SUPFAM" id="SSF51395">
    <property type="entry name" value="FMN-linked oxidoreductases"/>
    <property type="match status" value="1"/>
</dbReference>
<feature type="domain" description="FMN hydroxy acid dehydrogenase" evidence="10">
    <location>
        <begin position="37"/>
        <end position="343"/>
    </location>
</feature>
<evidence type="ECO:0000313" key="11">
    <source>
        <dbReference type="EMBL" id="CAA7599693.1"/>
    </source>
</evidence>
<dbReference type="PANTHER" id="PTHR10578:SF107">
    <property type="entry name" value="2-HYDROXYACID OXIDASE 1"/>
    <property type="match status" value="1"/>
</dbReference>
<dbReference type="RefSeq" id="WP_240983471.1">
    <property type="nucleotide sequence ID" value="NZ_CDGJ01000019.1"/>
</dbReference>
<dbReference type="Pfam" id="PF01070">
    <property type="entry name" value="FMN_dh"/>
    <property type="match status" value="2"/>
</dbReference>
<dbReference type="Proteomes" id="UP000836597">
    <property type="component" value="Chromosome"/>
</dbReference>
<protein>
    <recommendedName>
        <fullName evidence="6">L-lactate oxidase</fullName>
    </recommendedName>
</protein>
<reference evidence="12" key="1">
    <citation type="submission" date="2014-11" db="EMBL/GenBank/DDBJ databases">
        <authorList>
            <person name="Hornung B.V."/>
        </authorList>
    </citation>
    <scope>NUCLEOTIDE SEQUENCE</scope>
    <source>
        <strain evidence="12">INE</strain>
    </source>
</reference>
<feature type="binding site" evidence="9">
    <location>
        <position position="214"/>
    </location>
    <ligand>
        <name>FMN</name>
        <dbReference type="ChEBI" id="CHEBI:58210"/>
    </ligand>
</feature>
<keyword evidence="3 9" id="KW-0288">FMN</keyword>
<comment type="catalytic activity">
    <reaction evidence="7">
        <text>(S)-lactate + O2 = pyruvate + H2O2</text>
        <dbReference type="Rhea" id="RHEA:55868"/>
        <dbReference type="ChEBI" id="CHEBI:15361"/>
        <dbReference type="ChEBI" id="CHEBI:15379"/>
        <dbReference type="ChEBI" id="CHEBI:16240"/>
        <dbReference type="ChEBI" id="CHEBI:16651"/>
    </reaction>
    <physiologicalReaction direction="left-to-right" evidence="7">
        <dbReference type="Rhea" id="RHEA:55869"/>
    </physiologicalReaction>
</comment>
<keyword evidence="13" id="KW-1185">Reference proteome</keyword>
<evidence type="ECO:0000313" key="12">
    <source>
        <dbReference type="EMBL" id="CEJ06245.1"/>
    </source>
</evidence>
<evidence type="ECO:0000256" key="4">
    <source>
        <dbReference type="ARBA" id="ARBA00023002"/>
    </source>
</evidence>
<feature type="binding site" evidence="9">
    <location>
        <position position="238"/>
    </location>
    <ligand>
        <name>glyoxylate</name>
        <dbReference type="ChEBI" id="CHEBI:36655"/>
    </ligand>
</feature>
<organism evidence="11">
    <name type="scientific">Acididesulfobacillus acetoxydans</name>
    <dbReference type="NCBI Taxonomy" id="1561005"/>
    <lineage>
        <taxon>Bacteria</taxon>
        <taxon>Bacillati</taxon>
        <taxon>Bacillota</taxon>
        <taxon>Clostridia</taxon>
        <taxon>Eubacteriales</taxon>
        <taxon>Peptococcaceae</taxon>
        <taxon>Acididesulfobacillus</taxon>
    </lineage>
</organism>
<dbReference type="InterPro" id="IPR037396">
    <property type="entry name" value="FMN_HAD"/>
</dbReference>
<dbReference type="InterPro" id="IPR000262">
    <property type="entry name" value="FMN-dep_DH"/>
</dbReference>
<name>A0A8S0VVK2_9FIRM</name>
<keyword evidence="2 9" id="KW-0285">Flavoprotein</keyword>
<proteinExistence type="inferred from homology"/>
<evidence type="ECO:0000256" key="9">
    <source>
        <dbReference type="PIRSR" id="PIRSR000138-2"/>
    </source>
</evidence>
<dbReference type="AlphaFoldDB" id="A0A8S0VVK2"/>
<dbReference type="PROSITE" id="PS51349">
    <property type="entry name" value="FMN_HYDROXY_ACID_DH_2"/>
    <property type="match status" value="1"/>
</dbReference>
<dbReference type="PIRSF" id="PIRSF000138">
    <property type="entry name" value="Al-hdrx_acd_dh"/>
    <property type="match status" value="1"/>
</dbReference>
<feature type="active site" description="Proton acceptor" evidence="8">
    <location>
        <position position="238"/>
    </location>
</feature>
<evidence type="ECO:0000256" key="2">
    <source>
        <dbReference type="ARBA" id="ARBA00022630"/>
    </source>
</evidence>
<keyword evidence="4 11" id="KW-0560">Oxidoreductase</keyword>
<evidence type="ECO:0000259" key="10">
    <source>
        <dbReference type="PROSITE" id="PS51349"/>
    </source>
</evidence>
<evidence type="ECO:0000256" key="3">
    <source>
        <dbReference type="ARBA" id="ARBA00022643"/>
    </source>
</evidence>
<comment type="cofactor">
    <cofactor evidence="1">
        <name>FMN</name>
        <dbReference type="ChEBI" id="CHEBI:58210"/>
    </cofactor>
</comment>
<feature type="binding site" evidence="9">
    <location>
        <position position="236"/>
    </location>
    <ligand>
        <name>FMN</name>
        <dbReference type="ChEBI" id="CHEBI:58210"/>
    </ligand>
</feature>
<dbReference type="GO" id="GO:0010181">
    <property type="term" value="F:FMN binding"/>
    <property type="evidence" value="ECO:0007669"/>
    <property type="project" value="InterPro"/>
</dbReference>
<evidence type="ECO:0000256" key="7">
    <source>
        <dbReference type="ARBA" id="ARBA00048754"/>
    </source>
</evidence>
<dbReference type="GO" id="GO:0016491">
    <property type="term" value="F:oxidoreductase activity"/>
    <property type="evidence" value="ECO:0007669"/>
    <property type="project" value="UniProtKB-KW"/>
</dbReference>
<dbReference type="Gene3D" id="3.20.20.70">
    <property type="entry name" value="Aldolase class I"/>
    <property type="match status" value="1"/>
</dbReference>
<evidence type="ECO:0000256" key="8">
    <source>
        <dbReference type="PIRSR" id="PIRSR000138-1"/>
    </source>
</evidence>
<dbReference type="KEGG" id="aacx:DEACI_0320"/>
<dbReference type="EMBL" id="CDGJ01000019">
    <property type="protein sequence ID" value="CEJ06245.1"/>
    <property type="molecule type" value="Genomic_DNA"/>
</dbReference>
<gene>
    <name evidence="11" type="ORF">DEACI_0320</name>
    <name evidence="12" type="ORF">DEACI_0693</name>
</gene>
<reference evidence="11" key="2">
    <citation type="submission" date="2020-01" db="EMBL/GenBank/DDBJ databases">
        <authorList>
            <person name="Hornung B."/>
        </authorList>
    </citation>
    <scope>NUCLEOTIDE SEQUENCE</scope>
    <source>
        <strain evidence="11">PacBioINE</strain>
    </source>
</reference>
<dbReference type="InterPro" id="IPR013785">
    <property type="entry name" value="Aldolase_TIM"/>
</dbReference>
<dbReference type="PANTHER" id="PTHR10578">
    <property type="entry name" value="S -2-HYDROXY-ACID OXIDASE-RELATED"/>
    <property type="match status" value="1"/>
</dbReference>
<comment type="similarity">
    <text evidence="5">Belongs to the FMN-dependent alpha-hydroxy acid dehydrogenase family.</text>
</comment>
<feature type="binding site" evidence="9">
    <location>
        <position position="241"/>
    </location>
    <ligand>
        <name>glyoxylate</name>
        <dbReference type="ChEBI" id="CHEBI:36655"/>
    </ligand>
</feature>
<evidence type="ECO:0000313" key="13">
    <source>
        <dbReference type="Proteomes" id="UP001071230"/>
    </source>
</evidence>